<proteinExistence type="predicted"/>
<comment type="caution">
    <text evidence="2">The sequence shown here is derived from an EMBL/GenBank/DDBJ whole genome shotgun (WGS) entry which is preliminary data.</text>
</comment>
<organism evidence="2 3">
    <name type="scientific">Batillaria attramentaria</name>
    <dbReference type="NCBI Taxonomy" id="370345"/>
    <lineage>
        <taxon>Eukaryota</taxon>
        <taxon>Metazoa</taxon>
        <taxon>Spiralia</taxon>
        <taxon>Lophotrochozoa</taxon>
        <taxon>Mollusca</taxon>
        <taxon>Gastropoda</taxon>
        <taxon>Caenogastropoda</taxon>
        <taxon>Sorbeoconcha</taxon>
        <taxon>Cerithioidea</taxon>
        <taxon>Batillariidae</taxon>
        <taxon>Batillaria</taxon>
    </lineage>
</organism>
<dbReference type="AlphaFoldDB" id="A0ABD0JJ45"/>
<evidence type="ECO:0000313" key="3">
    <source>
        <dbReference type="Proteomes" id="UP001519460"/>
    </source>
</evidence>
<keyword evidence="3" id="KW-1185">Reference proteome</keyword>
<protein>
    <submittedName>
        <fullName evidence="2">Uncharacterized protein</fullName>
    </submittedName>
</protein>
<dbReference type="EMBL" id="JACVVK020000426">
    <property type="protein sequence ID" value="KAK7474768.1"/>
    <property type="molecule type" value="Genomic_DNA"/>
</dbReference>
<evidence type="ECO:0000313" key="2">
    <source>
        <dbReference type="EMBL" id="KAK7474768.1"/>
    </source>
</evidence>
<dbReference type="Proteomes" id="UP001519460">
    <property type="component" value="Unassembled WGS sequence"/>
</dbReference>
<reference evidence="2 3" key="1">
    <citation type="journal article" date="2023" name="Sci. Data">
        <title>Genome assembly of the Korean intertidal mud-creeper Batillaria attramentaria.</title>
        <authorList>
            <person name="Patra A.K."/>
            <person name="Ho P.T."/>
            <person name="Jun S."/>
            <person name="Lee S.J."/>
            <person name="Kim Y."/>
            <person name="Won Y.J."/>
        </authorList>
    </citation>
    <scope>NUCLEOTIDE SEQUENCE [LARGE SCALE GENOMIC DNA]</scope>
    <source>
        <strain evidence="2">Wonlab-2016</strain>
    </source>
</reference>
<gene>
    <name evidence="2" type="ORF">BaRGS_00034000</name>
</gene>
<feature type="compositionally biased region" description="Basic and acidic residues" evidence="1">
    <location>
        <begin position="98"/>
        <end position="109"/>
    </location>
</feature>
<accession>A0ABD0JJ45</accession>
<name>A0ABD0JJ45_9CAEN</name>
<feature type="region of interest" description="Disordered" evidence="1">
    <location>
        <begin position="64"/>
        <end position="109"/>
    </location>
</feature>
<evidence type="ECO:0000256" key="1">
    <source>
        <dbReference type="SAM" id="MobiDB-lite"/>
    </source>
</evidence>
<sequence>MTNGITKSTEAIGSASLWSKPECPRAQPVHVRTVYVDRRHRPCKLISEFNLLIVGGYIYPMQGGAPRAPNAHSSPSSLVLARKSKHRQATEPYCSNEKQNRNPADRSFL</sequence>